<dbReference type="Pfam" id="PF00005">
    <property type="entry name" value="ABC_tran"/>
    <property type="match status" value="1"/>
</dbReference>
<dbReference type="RefSeq" id="WP_091264980.1">
    <property type="nucleotide sequence ID" value="NZ_FNFK01000005.1"/>
</dbReference>
<dbReference type="GO" id="GO:0006865">
    <property type="term" value="P:amino acid transport"/>
    <property type="evidence" value="ECO:0007669"/>
    <property type="project" value="UniProtKB-UniRule"/>
</dbReference>
<keyword evidence="8" id="KW-0472">Membrane</keyword>
<dbReference type="InterPro" id="IPR003593">
    <property type="entry name" value="AAA+_ATPase"/>
</dbReference>
<dbReference type="GO" id="GO:0031460">
    <property type="term" value="P:glycine betaine transport"/>
    <property type="evidence" value="ECO:0007669"/>
    <property type="project" value="InterPro"/>
</dbReference>
<dbReference type="PROSITE" id="PS51371">
    <property type="entry name" value="CBS"/>
    <property type="match status" value="2"/>
</dbReference>
<dbReference type="SUPFAM" id="SSF54631">
    <property type="entry name" value="CBS-domain pair"/>
    <property type="match status" value="1"/>
</dbReference>
<dbReference type="NCBIfam" id="TIGR01186">
    <property type="entry name" value="proV"/>
    <property type="match status" value="1"/>
</dbReference>
<keyword evidence="4 8" id="KW-0547">Nucleotide-binding</keyword>
<dbReference type="InterPro" id="IPR000644">
    <property type="entry name" value="CBS_dom"/>
</dbReference>
<proteinExistence type="inferred from homology"/>
<dbReference type="InterPro" id="IPR046342">
    <property type="entry name" value="CBS_dom_sf"/>
</dbReference>
<dbReference type="PROSITE" id="PS50893">
    <property type="entry name" value="ABC_TRANSPORTER_2"/>
    <property type="match status" value="1"/>
</dbReference>
<comment type="catalytic activity">
    <reaction evidence="8">
        <text>a quaternary ammonium(out) + ATP + H2O = a quaternary ammonium(in) + ADP + phosphate + H(+)</text>
        <dbReference type="Rhea" id="RHEA:11036"/>
        <dbReference type="ChEBI" id="CHEBI:15377"/>
        <dbReference type="ChEBI" id="CHEBI:15378"/>
        <dbReference type="ChEBI" id="CHEBI:30616"/>
        <dbReference type="ChEBI" id="CHEBI:35267"/>
        <dbReference type="ChEBI" id="CHEBI:43474"/>
        <dbReference type="ChEBI" id="CHEBI:456216"/>
    </reaction>
</comment>
<dbReference type="EC" id="7.6.2.9" evidence="8"/>
<reference evidence="12" key="1">
    <citation type="submission" date="2016-10" db="EMBL/GenBank/DDBJ databases">
        <authorList>
            <person name="Varghese N."/>
            <person name="Submissions S."/>
        </authorList>
    </citation>
    <scope>NUCLEOTIDE SEQUENCE [LARGE SCALE GENOMIC DNA]</scope>
    <source>
        <strain evidence="12">DSM 19181</strain>
    </source>
</reference>
<dbReference type="GO" id="GO:0005886">
    <property type="term" value="C:plasma membrane"/>
    <property type="evidence" value="ECO:0007669"/>
    <property type="project" value="UniProtKB-SubCell"/>
</dbReference>
<dbReference type="PANTHER" id="PTHR43117">
    <property type="entry name" value="OSMOPROTECTANT IMPORT ATP-BINDING PROTEIN OSMV"/>
    <property type="match status" value="1"/>
</dbReference>
<keyword evidence="6 7" id="KW-0129">CBS domain</keyword>
<dbReference type="InterPro" id="IPR003439">
    <property type="entry name" value="ABC_transporter-like_ATP-bd"/>
</dbReference>
<keyword evidence="5 8" id="KW-0067">ATP-binding</keyword>
<evidence type="ECO:0000256" key="1">
    <source>
        <dbReference type="ARBA" id="ARBA00005417"/>
    </source>
</evidence>
<feature type="domain" description="CBS" evidence="10">
    <location>
        <begin position="313"/>
        <end position="372"/>
    </location>
</feature>
<organism evidence="11 12">
    <name type="scientific">Alkalibacterium thalassium</name>
    <dbReference type="NCBI Taxonomy" id="426701"/>
    <lineage>
        <taxon>Bacteria</taxon>
        <taxon>Bacillati</taxon>
        <taxon>Bacillota</taxon>
        <taxon>Bacilli</taxon>
        <taxon>Lactobacillales</taxon>
        <taxon>Carnobacteriaceae</taxon>
        <taxon>Alkalibacterium</taxon>
    </lineage>
</organism>
<evidence type="ECO:0000256" key="7">
    <source>
        <dbReference type="PROSITE-ProRule" id="PRU00703"/>
    </source>
</evidence>
<dbReference type="Gene3D" id="3.40.50.300">
    <property type="entry name" value="P-loop containing nucleotide triphosphate hydrolases"/>
    <property type="match status" value="1"/>
</dbReference>
<evidence type="ECO:0000313" key="11">
    <source>
        <dbReference type="EMBL" id="SDJ83054.1"/>
    </source>
</evidence>
<accession>A0A1G8WXV9</accession>
<keyword evidence="8" id="KW-1003">Cell membrane</keyword>
<protein>
    <recommendedName>
        <fullName evidence="8">Quaternary amine transport ATP-binding protein</fullName>
        <ecNumber evidence="8">7.6.2.9</ecNumber>
    </recommendedName>
</protein>
<evidence type="ECO:0000256" key="5">
    <source>
        <dbReference type="ARBA" id="ARBA00022840"/>
    </source>
</evidence>
<dbReference type="EMBL" id="FNFK01000005">
    <property type="protein sequence ID" value="SDJ83054.1"/>
    <property type="molecule type" value="Genomic_DNA"/>
</dbReference>
<evidence type="ECO:0000259" key="10">
    <source>
        <dbReference type="PROSITE" id="PS51371"/>
    </source>
</evidence>
<dbReference type="GO" id="GO:0005524">
    <property type="term" value="F:ATP binding"/>
    <property type="evidence" value="ECO:0007669"/>
    <property type="project" value="UniProtKB-UniRule"/>
</dbReference>
<dbReference type="SUPFAM" id="SSF52540">
    <property type="entry name" value="P-loop containing nucleoside triphosphate hydrolases"/>
    <property type="match status" value="1"/>
</dbReference>
<dbReference type="Gene3D" id="3.10.580.10">
    <property type="entry name" value="CBS-domain"/>
    <property type="match status" value="1"/>
</dbReference>
<dbReference type="GO" id="GO:0016887">
    <property type="term" value="F:ATP hydrolysis activity"/>
    <property type="evidence" value="ECO:0007669"/>
    <property type="project" value="UniProtKB-UniRule"/>
</dbReference>
<comment type="subcellular location">
    <subcellularLocation>
        <location evidence="8">Cell inner membrane</location>
        <topology evidence="8">Peripheral membrane protein</topology>
    </subcellularLocation>
</comment>
<dbReference type="Proteomes" id="UP000199433">
    <property type="component" value="Unassembled WGS sequence"/>
</dbReference>
<comment type="similarity">
    <text evidence="1 8">Belongs to the ABC transporter superfamily.</text>
</comment>
<comment type="subunit">
    <text evidence="8">The complex is probably composed of two ATP-binding proteins, two transmembrane proteins and a solute-binding protein.</text>
</comment>
<keyword evidence="3" id="KW-0677">Repeat</keyword>
<dbReference type="InterPro" id="IPR017871">
    <property type="entry name" value="ABC_transporter-like_CS"/>
</dbReference>
<evidence type="ECO:0000256" key="8">
    <source>
        <dbReference type="RuleBase" id="RU369116"/>
    </source>
</evidence>
<keyword evidence="8" id="KW-0997">Cell inner membrane</keyword>
<dbReference type="OrthoDB" id="9802264at2"/>
<dbReference type="STRING" id="426701.SAMN04488098_100538"/>
<feature type="domain" description="ABC transporter" evidence="9">
    <location>
        <begin position="2"/>
        <end position="236"/>
    </location>
</feature>
<gene>
    <name evidence="11" type="ORF">SAMN04488098_100538</name>
</gene>
<keyword evidence="2 8" id="KW-0813">Transport</keyword>
<dbReference type="InterPro" id="IPR027417">
    <property type="entry name" value="P-loop_NTPase"/>
</dbReference>
<evidence type="ECO:0000259" key="9">
    <source>
        <dbReference type="PROSITE" id="PS50893"/>
    </source>
</evidence>
<dbReference type="AlphaFoldDB" id="A0A1G8WXV9"/>
<feature type="domain" description="CBS" evidence="10">
    <location>
        <begin position="254"/>
        <end position="310"/>
    </location>
</feature>
<evidence type="ECO:0000313" key="12">
    <source>
        <dbReference type="Proteomes" id="UP000199433"/>
    </source>
</evidence>
<evidence type="ECO:0000256" key="4">
    <source>
        <dbReference type="ARBA" id="ARBA00022741"/>
    </source>
</evidence>
<evidence type="ECO:0000256" key="6">
    <source>
        <dbReference type="ARBA" id="ARBA00023122"/>
    </source>
</evidence>
<sequence>MIEFKNVSKVYGDGTKAVDDVSFTINAGEFVVLIGTSGSGKTTTMRMINRMIDSTSGEILIDGKDIKKEDAVQLRRKIGYVIQQTGLMPHMTVYENIVMVPKLLKWEKEKMQEIAERLLKRVDMGPEFLDRYPQELSGGQQQRIGVIRALAANQDIILMDEPFGALDPITRDALQELVKHLQEEMGRTVVFVTHDMDEALKLADKIAIMSEGKIIQYDTPDNILAEPANEFVESFLGEDRLQQRSTMQTVDQVMVKRPISVTSDITLGEAIRVMRDRRVDTLFVTDMDNVLQGLVDFEAINKNRKTASTVQDIMSHVYYVKSGTLLSSVADKMLKRGYKNIPVVSEEGKLEGLVTRASLVDIVYDTIWGDDEEVESIPLETTQFSESE</sequence>
<dbReference type="CDD" id="cd03295">
    <property type="entry name" value="ABC_OpuCA_Osmoprotection"/>
    <property type="match status" value="1"/>
</dbReference>
<keyword evidence="12" id="KW-1185">Reference proteome</keyword>
<evidence type="ECO:0000256" key="2">
    <source>
        <dbReference type="ARBA" id="ARBA00022448"/>
    </source>
</evidence>
<dbReference type="FunFam" id="3.40.50.300:FF:000425">
    <property type="entry name" value="Probable ABC transporter, ATP-binding subunit"/>
    <property type="match status" value="1"/>
</dbReference>
<dbReference type="GO" id="GO:0015418">
    <property type="term" value="F:ABC-type quaternary ammonium compound transporting activity"/>
    <property type="evidence" value="ECO:0007669"/>
    <property type="project" value="UniProtKB-EC"/>
</dbReference>
<dbReference type="Pfam" id="PF00571">
    <property type="entry name" value="CBS"/>
    <property type="match status" value="2"/>
</dbReference>
<dbReference type="InterPro" id="IPR005892">
    <property type="entry name" value="Gly-betaine_transp_ATP-bd"/>
</dbReference>
<evidence type="ECO:0000256" key="3">
    <source>
        <dbReference type="ARBA" id="ARBA00022737"/>
    </source>
</evidence>
<name>A0A1G8WXV9_9LACT</name>
<dbReference type="SMART" id="SM00382">
    <property type="entry name" value="AAA"/>
    <property type="match status" value="1"/>
</dbReference>
<dbReference type="SMART" id="SM00116">
    <property type="entry name" value="CBS"/>
    <property type="match status" value="2"/>
</dbReference>
<dbReference type="CDD" id="cd04583">
    <property type="entry name" value="CBS_pair_ABC_OpuCA_assoc"/>
    <property type="match status" value="1"/>
</dbReference>
<dbReference type="PANTHER" id="PTHR43117:SF3">
    <property type="entry name" value="CHOLINE TRANSPORT ATP-BINDING PROTEIN OPUBA"/>
    <property type="match status" value="1"/>
</dbReference>
<dbReference type="PROSITE" id="PS00211">
    <property type="entry name" value="ABC_TRANSPORTER_1"/>
    <property type="match status" value="1"/>
</dbReference>